<proteinExistence type="predicted"/>
<evidence type="ECO:0000256" key="4">
    <source>
        <dbReference type="ARBA" id="ARBA00022679"/>
    </source>
</evidence>
<feature type="transmembrane region" description="Helical" evidence="8">
    <location>
        <begin position="83"/>
        <end position="109"/>
    </location>
</feature>
<feature type="domain" description="Glycosyltransferase RgtA/B/C/D-like" evidence="9">
    <location>
        <begin position="71"/>
        <end position="232"/>
    </location>
</feature>
<feature type="transmembrane region" description="Helical" evidence="8">
    <location>
        <begin position="218"/>
        <end position="240"/>
    </location>
</feature>
<reference evidence="10" key="1">
    <citation type="submission" date="2018-07" db="EMBL/GenBank/DDBJ databases">
        <authorList>
            <person name="Ashton P.M."/>
            <person name="Dallman T."/>
            <person name="Nair S."/>
            <person name="De Pinna E."/>
            <person name="Peters T."/>
            <person name="Grant K."/>
        </authorList>
    </citation>
    <scope>NUCLEOTIDE SEQUENCE</scope>
    <source>
        <strain evidence="10">116565</strain>
    </source>
</reference>
<keyword evidence="4" id="KW-0808">Transferase</keyword>
<evidence type="ECO:0000256" key="1">
    <source>
        <dbReference type="ARBA" id="ARBA00004651"/>
    </source>
</evidence>
<dbReference type="AlphaFoldDB" id="A0A5J1RV13"/>
<dbReference type="GO" id="GO:0016763">
    <property type="term" value="F:pentosyltransferase activity"/>
    <property type="evidence" value="ECO:0007669"/>
    <property type="project" value="TreeGrafter"/>
</dbReference>
<keyword evidence="5 8" id="KW-0812">Transmembrane</keyword>
<keyword evidence="6 8" id="KW-1133">Transmembrane helix</keyword>
<feature type="transmembrane region" description="Helical" evidence="8">
    <location>
        <begin position="20"/>
        <end position="38"/>
    </location>
</feature>
<dbReference type="PANTHER" id="PTHR33908:SF3">
    <property type="entry name" value="UNDECAPRENYL PHOSPHATE-ALPHA-4-AMINO-4-DEOXY-L-ARABINOSE ARABINOSYL TRANSFERASE"/>
    <property type="match status" value="1"/>
</dbReference>
<evidence type="ECO:0000256" key="7">
    <source>
        <dbReference type="ARBA" id="ARBA00023136"/>
    </source>
</evidence>
<sequence length="539" mass="62458">MALPQLSIWQPGDGLRKIKYKYHVCLIVIFSVLIRLLFITDRYLWCDEASSVLISRHSVDNLLFHAAFDVHPPLYYLLLHDWIILWGDSIAAVRSLSLLFGILTVVLVIALTRWLANERTALLAGWFAALMPMAVHYSQETRMYALMGMLTLAAALALMMWIKTPTHNRYLVAYALLMTFSFYTHYFTLFALIAHWIAVTILSCQSHKTACYLKLPGWWFANLAIAVAYLPWLPVLFNLLTHLAQLRAGNDIGWIPPVTWRDLPAMYWHFFTGNNGQGFPSFILWLAVGGFIGTVGRISLYNGEYERYQLILFCNLVIPVMLVFIISWWMPLFIDRYFFFSSLSIPPLLAVLLTRAKKAVCGFWFILFTLLFGYGSYHNNPEHIDEFKPLVNYIFGYGSYHNNPEHIDEFKPLVNYINTRHQPNDAVVVSKMFDYLSYVYYNKRDYRTFLYTPPNAHGTSGRPNAYGFGSLFYAQADQTYIDTLTTLSKSHHRVWLLSGGNFSQDYPLPSEWQNIANFRSDRFQVQLFVIPTQQTRQMQ</sequence>
<dbReference type="PANTHER" id="PTHR33908">
    <property type="entry name" value="MANNOSYLTRANSFERASE YKCB-RELATED"/>
    <property type="match status" value="1"/>
</dbReference>
<feature type="transmembrane region" description="Helical" evidence="8">
    <location>
        <begin position="143"/>
        <end position="162"/>
    </location>
</feature>
<evidence type="ECO:0000256" key="8">
    <source>
        <dbReference type="SAM" id="Phobius"/>
    </source>
</evidence>
<name>A0A5J1RV13_SALET</name>
<accession>A0A5J1RV13</accession>
<dbReference type="GO" id="GO:0010041">
    <property type="term" value="P:response to iron(III) ion"/>
    <property type="evidence" value="ECO:0007669"/>
    <property type="project" value="TreeGrafter"/>
</dbReference>
<dbReference type="GO" id="GO:0005886">
    <property type="term" value="C:plasma membrane"/>
    <property type="evidence" value="ECO:0007669"/>
    <property type="project" value="UniProtKB-SubCell"/>
</dbReference>
<evidence type="ECO:0000313" key="10">
    <source>
        <dbReference type="EMBL" id="EDA8185399.1"/>
    </source>
</evidence>
<evidence type="ECO:0000259" key="9">
    <source>
        <dbReference type="Pfam" id="PF13231"/>
    </source>
</evidence>
<evidence type="ECO:0000256" key="6">
    <source>
        <dbReference type="ARBA" id="ARBA00022989"/>
    </source>
</evidence>
<keyword evidence="2" id="KW-1003">Cell membrane</keyword>
<evidence type="ECO:0000256" key="2">
    <source>
        <dbReference type="ARBA" id="ARBA00022475"/>
    </source>
</evidence>
<feature type="transmembrane region" description="Helical" evidence="8">
    <location>
        <begin position="174"/>
        <end position="198"/>
    </location>
</feature>
<keyword evidence="3" id="KW-0328">Glycosyltransferase</keyword>
<feature type="transmembrane region" description="Helical" evidence="8">
    <location>
        <begin position="336"/>
        <end position="353"/>
    </location>
</feature>
<comment type="caution">
    <text evidence="10">The sequence shown here is derived from an EMBL/GenBank/DDBJ whole genome shotgun (WGS) entry which is preliminary data.</text>
</comment>
<gene>
    <name evidence="10" type="ORF">A4I59_01185</name>
</gene>
<evidence type="ECO:0000256" key="5">
    <source>
        <dbReference type="ARBA" id="ARBA00022692"/>
    </source>
</evidence>
<dbReference type="InterPro" id="IPR050297">
    <property type="entry name" value="LipidA_mod_glycosyltrf_83"/>
</dbReference>
<dbReference type="EMBL" id="AALLIO010000002">
    <property type="protein sequence ID" value="EDA8185399.1"/>
    <property type="molecule type" value="Genomic_DNA"/>
</dbReference>
<feature type="transmembrane region" description="Helical" evidence="8">
    <location>
        <begin position="360"/>
        <end position="377"/>
    </location>
</feature>
<organism evidence="10">
    <name type="scientific">Salmonella enterica subsp. enterica serovar Panama</name>
    <dbReference type="NCBI Taxonomy" id="29472"/>
    <lineage>
        <taxon>Bacteria</taxon>
        <taxon>Pseudomonadati</taxon>
        <taxon>Pseudomonadota</taxon>
        <taxon>Gammaproteobacteria</taxon>
        <taxon>Enterobacterales</taxon>
        <taxon>Enterobacteriaceae</taxon>
        <taxon>Salmonella</taxon>
    </lineage>
</organism>
<feature type="transmembrane region" description="Helical" evidence="8">
    <location>
        <begin position="282"/>
        <end position="300"/>
    </location>
</feature>
<dbReference type="Pfam" id="PF13231">
    <property type="entry name" value="PMT_2"/>
    <property type="match status" value="1"/>
</dbReference>
<protein>
    <recommendedName>
        <fullName evidence="9">Glycosyltransferase RgtA/B/C/D-like domain-containing protein</fullName>
    </recommendedName>
</protein>
<dbReference type="InterPro" id="IPR038731">
    <property type="entry name" value="RgtA/B/C-like"/>
</dbReference>
<keyword evidence="7 8" id="KW-0472">Membrane</keyword>
<comment type="subcellular location">
    <subcellularLocation>
        <location evidence="1">Cell membrane</location>
        <topology evidence="1">Multi-pass membrane protein</topology>
    </subcellularLocation>
</comment>
<feature type="transmembrane region" description="Helical" evidence="8">
    <location>
        <begin position="312"/>
        <end position="330"/>
    </location>
</feature>
<evidence type="ECO:0000256" key="3">
    <source>
        <dbReference type="ARBA" id="ARBA00022676"/>
    </source>
</evidence>
<dbReference type="GO" id="GO:0009103">
    <property type="term" value="P:lipopolysaccharide biosynthetic process"/>
    <property type="evidence" value="ECO:0007669"/>
    <property type="project" value="TreeGrafter"/>
</dbReference>